<evidence type="ECO:0000256" key="1">
    <source>
        <dbReference type="ARBA" id="ARBA00004202"/>
    </source>
</evidence>
<proteinExistence type="predicted"/>
<keyword evidence="9" id="KW-0472">Membrane</keyword>
<keyword evidence="7 11" id="KW-0067">ATP-binding</keyword>
<feature type="domain" description="ABC transporter" evidence="10">
    <location>
        <begin position="6"/>
        <end position="241"/>
    </location>
</feature>
<keyword evidence="4" id="KW-0762">Sugar transport</keyword>
<gene>
    <name evidence="11" type="ORF">ELQ35_17510</name>
</gene>
<organism evidence="11 12">
    <name type="scientific">Peribacillus cavernae</name>
    <dbReference type="NCBI Taxonomy" id="1674310"/>
    <lineage>
        <taxon>Bacteria</taxon>
        <taxon>Bacillati</taxon>
        <taxon>Bacillota</taxon>
        <taxon>Bacilli</taxon>
        <taxon>Bacillales</taxon>
        <taxon>Bacillaceae</taxon>
        <taxon>Peribacillus</taxon>
    </lineage>
</organism>
<name>A0A433HFL3_9BACI</name>
<comment type="subcellular location">
    <subcellularLocation>
        <location evidence="1">Cell membrane</location>
        <topology evidence="1">Peripheral membrane protein</topology>
    </subcellularLocation>
</comment>
<dbReference type="GO" id="GO:0005524">
    <property type="term" value="F:ATP binding"/>
    <property type="evidence" value="ECO:0007669"/>
    <property type="project" value="UniProtKB-KW"/>
</dbReference>
<dbReference type="Gene3D" id="3.40.50.300">
    <property type="entry name" value="P-loop containing nucleotide triphosphate hydrolases"/>
    <property type="match status" value="2"/>
</dbReference>
<dbReference type="CDD" id="cd03215">
    <property type="entry name" value="ABC_Carb_Monos_II"/>
    <property type="match status" value="1"/>
</dbReference>
<evidence type="ECO:0000256" key="2">
    <source>
        <dbReference type="ARBA" id="ARBA00022448"/>
    </source>
</evidence>
<keyword evidence="5" id="KW-0677">Repeat</keyword>
<dbReference type="GO" id="GO:0005886">
    <property type="term" value="C:plasma membrane"/>
    <property type="evidence" value="ECO:0007669"/>
    <property type="project" value="UniProtKB-SubCell"/>
</dbReference>
<dbReference type="PROSITE" id="PS00211">
    <property type="entry name" value="ABC_TRANSPORTER_1"/>
    <property type="match status" value="1"/>
</dbReference>
<reference evidence="11 12" key="1">
    <citation type="submission" date="2018-12" db="EMBL/GenBank/DDBJ databases">
        <title>Bacillus chawlae sp. nov., Bacillus glennii sp. nov., and Bacillus saganii sp. nov. Isolated from the Vehicle Assembly Building at Kennedy Space Center where the Viking Spacecraft were Assembled.</title>
        <authorList>
            <person name="Seuylemezian A."/>
            <person name="Vaishampayan P."/>
        </authorList>
    </citation>
    <scope>NUCLEOTIDE SEQUENCE [LARGE SCALE GENOMIC DNA]</scope>
    <source>
        <strain evidence="11 12">L5</strain>
    </source>
</reference>
<evidence type="ECO:0000256" key="7">
    <source>
        <dbReference type="ARBA" id="ARBA00022840"/>
    </source>
</evidence>
<dbReference type="SUPFAM" id="SSF52540">
    <property type="entry name" value="P-loop containing nucleoside triphosphate hydrolases"/>
    <property type="match status" value="2"/>
</dbReference>
<accession>A0A433HFL3</accession>
<dbReference type="AlphaFoldDB" id="A0A433HFL3"/>
<keyword evidence="2" id="KW-0813">Transport</keyword>
<keyword evidence="12" id="KW-1185">Reference proteome</keyword>
<dbReference type="GO" id="GO:0016887">
    <property type="term" value="F:ATP hydrolysis activity"/>
    <property type="evidence" value="ECO:0007669"/>
    <property type="project" value="InterPro"/>
</dbReference>
<dbReference type="PROSITE" id="PS50893">
    <property type="entry name" value="ABC_TRANSPORTER_2"/>
    <property type="match status" value="2"/>
</dbReference>
<comment type="caution">
    <text evidence="11">The sequence shown here is derived from an EMBL/GenBank/DDBJ whole genome shotgun (WGS) entry which is preliminary data.</text>
</comment>
<dbReference type="CDD" id="cd03216">
    <property type="entry name" value="ABC_Carb_Monos_I"/>
    <property type="match status" value="1"/>
</dbReference>
<keyword evidence="3" id="KW-1003">Cell membrane</keyword>
<dbReference type="InterPro" id="IPR003593">
    <property type="entry name" value="AAA+_ATPase"/>
</dbReference>
<dbReference type="SMART" id="SM00382">
    <property type="entry name" value="AAA"/>
    <property type="match status" value="2"/>
</dbReference>
<dbReference type="OrthoDB" id="501320at2"/>
<keyword evidence="6" id="KW-0547">Nucleotide-binding</keyword>
<dbReference type="Proteomes" id="UP000267430">
    <property type="component" value="Unassembled WGS sequence"/>
</dbReference>
<evidence type="ECO:0000313" key="12">
    <source>
        <dbReference type="Proteomes" id="UP000267430"/>
    </source>
</evidence>
<evidence type="ECO:0000256" key="6">
    <source>
        <dbReference type="ARBA" id="ARBA00022741"/>
    </source>
</evidence>
<dbReference type="PANTHER" id="PTHR43790:SF3">
    <property type="entry name" value="D-ALLOSE IMPORT ATP-BINDING PROTEIN ALSA-RELATED"/>
    <property type="match status" value="1"/>
</dbReference>
<dbReference type="RefSeq" id="WP_126866481.1">
    <property type="nucleotide sequence ID" value="NZ_JAUSTX010000009.1"/>
</dbReference>
<protein>
    <submittedName>
        <fullName evidence="11">Sugar ABC transporter ATP-binding protein</fullName>
    </submittedName>
</protein>
<dbReference type="Pfam" id="PF00005">
    <property type="entry name" value="ABC_tran"/>
    <property type="match status" value="2"/>
</dbReference>
<dbReference type="PANTHER" id="PTHR43790">
    <property type="entry name" value="CARBOHYDRATE TRANSPORT ATP-BINDING PROTEIN MG119-RELATED"/>
    <property type="match status" value="1"/>
</dbReference>
<evidence type="ECO:0000256" key="5">
    <source>
        <dbReference type="ARBA" id="ARBA00022737"/>
    </source>
</evidence>
<sequence length="500" mass="55607">MTENVLEMKGVTKIFPGMKAVDNVDFTLKKGEVHALLGGNGAGKTTLMKILAGVYQAEEGTILIDGQPVQVNSRRKSQELGIAMIFQELSIIPNLTVAENLFLSREKKKGITLDQKRMHEEAKHILDSIGLHISPMKIVKSLSIGERQMIEIARAISTDAKIIVMDEPTTALTKDEQEKLFELIKRLKTRGTGIIYVSHRMDEIFEISDRLTVLRDGKRIETAETKDMNMARVIDFMLGDEKFANDEVAKEKSKNRSKKTVLEVKDISFKKFKNISFEVFEGEILGITGLLGSGRTEILRAIAGLDPFTSGIVKLNGKECNIKSIQDAISQGIIMVPEDRKNEGIIPGMSIQKNLTLTNLPNYFPNGLTKENREREIANKNILELNIQPKNPNKHVGKLSGGNQQKVVISRCLNLKPKVLLLDEPTQGIDIVAKTELQLLFRSLARQGMAIIVVSSELPELVALADRTIILYNGQITKVLDDDEITDKNILYYSTGGSLS</sequence>
<keyword evidence="8" id="KW-1278">Translocase</keyword>
<evidence type="ECO:0000259" key="10">
    <source>
        <dbReference type="PROSITE" id="PS50893"/>
    </source>
</evidence>
<dbReference type="InterPro" id="IPR017871">
    <property type="entry name" value="ABC_transporter-like_CS"/>
</dbReference>
<evidence type="ECO:0000256" key="4">
    <source>
        <dbReference type="ARBA" id="ARBA00022597"/>
    </source>
</evidence>
<dbReference type="FunFam" id="3.40.50.300:FF:000127">
    <property type="entry name" value="Ribose import ATP-binding protein RbsA"/>
    <property type="match status" value="1"/>
</dbReference>
<evidence type="ECO:0000256" key="8">
    <source>
        <dbReference type="ARBA" id="ARBA00022967"/>
    </source>
</evidence>
<dbReference type="InterPro" id="IPR027417">
    <property type="entry name" value="P-loop_NTPase"/>
</dbReference>
<evidence type="ECO:0000313" key="11">
    <source>
        <dbReference type="EMBL" id="RUQ27146.1"/>
    </source>
</evidence>
<evidence type="ECO:0000256" key="9">
    <source>
        <dbReference type="ARBA" id="ARBA00023136"/>
    </source>
</evidence>
<dbReference type="InterPro" id="IPR003439">
    <property type="entry name" value="ABC_transporter-like_ATP-bd"/>
</dbReference>
<dbReference type="InterPro" id="IPR050107">
    <property type="entry name" value="ABC_carbohydrate_import_ATPase"/>
</dbReference>
<evidence type="ECO:0000256" key="3">
    <source>
        <dbReference type="ARBA" id="ARBA00022475"/>
    </source>
</evidence>
<feature type="domain" description="ABC transporter" evidence="10">
    <location>
        <begin position="251"/>
        <end position="498"/>
    </location>
</feature>
<dbReference type="EMBL" id="RYZZ01000030">
    <property type="protein sequence ID" value="RUQ27146.1"/>
    <property type="molecule type" value="Genomic_DNA"/>
</dbReference>